<proteinExistence type="inferred from homology"/>
<gene>
    <name evidence="6" type="ORF">CVU82_03145</name>
</gene>
<sequence>MSGFNSISSLLNKDEEANEDSAQGKFAVKQKEIELKEVERQTQTKASTLGLSYVDLFAFPVSPEAIALIPEEEAEKEKLVCFYYDGENIRVGTTRPENPKIKEMEEYLNKTYFTTSKAYLISENSFKCAMDVYKTIPKVSKVTGGVEIKEEDLERFKSDIKDYKSLNEKINTVNISEVVTLVLATALKVGSSDIHIESEENGIVVRLRIDGVLQEAATIDKIKWKRIISRMKILAGVKINIEDKPQDGRYSIFLKNERVDVRSSFLPTSYGESVVMRLLKSSSVGLSFEDLGIMPQAYEILKKEIEKPNGLILTTGPTGSGKTTTLYAILNKLNQPGTKIITLEDPIEYQLEGVNQSQINAKKGYTFANGLRSILRQDPDIVMIGETRDLETAEISVQASLTGHLVLSTLHTNDSAGVIPRLIDMGIKPYFLVPSINAVIGQRLIRKVCPKCREVHQLNEDEELLVKKILGVISPKSGLSIPTTLPSLYKAGAGCEHCNGLGYKGRIGIYEVFTMDDKLKQLTIDNAPSFKILQQAIENGMITMLQDGILKSLKGLTTLEEVYRVIGDFDYVNELYDVAISKTMGRGIKIKAEDLEKAKNLIKQPESIQGLMREVPTKEIIGILMSLAIKSDAGDLHVEPTEKNVKIRFRIDGVLHDIFELPKDNYLPLLGEIKILIGVETNVKKSTIDGRFTIFMPDSKLDCRVSIISGGFGETVVIRLLTGAGEALDVEKLGLSKYALPVLKRSMVKTRGILLTTGPTGSGKTTTLYSVLKTINTPDVKIITVEDPIEYQMEGIIQTQIDSEGGYTFAAAMRSLLRQNPNIMMIGEIRDKETAEIAIEAALTGHLVLSTIHTNSAAGAVSRFSGLGVERQMLANALECSIGQRLVRKICPFCEKEELVLDDIKLAEIKNILDSIKNPDVIIPSQMKFYRGKGCDKCNNIGYKGRLGLYEALEVSDDVRKIINTESASDKEIEEAAIKNGMVSVIQDGVLKALEGLTTIDEVFRVAK</sequence>
<dbReference type="GO" id="GO:0005524">
    <property type="term" value="F:ATP binding"/>
    <property type="evidence" value="ECO:0007669"/>
    <property type="project" value="UniProtKB-KW"/>
</dbReference>
<dbReference type="Gene3D" id="3.40.50.300">
    <property type="entry name" value="P-loop containing nucleotide triphosphate hydrolases"/>
    <property type="match status" value="2"/>
</dbReference>
<feature type="domain" description="AAA+ ATPase" evidence="5">
    <location>
        <begin position="308"/>
        <end position="429"/>
    </location>
</feature>
<dbReference type="SMART" id="SM00382">
    <property type="entry name" value="AAA"/>
    <property type="match status" value="2"/>
</dbReference>
<dbReference type="Proteomes" id="UP000233517">
    <property type="component" value="Unassembled WGS sequence"/>
</dbReference>
<evidence type="ECO:0000313" key="6">
    <source>
        <dbReference type="EMBL" id="PKM91565.1"/>
    </source>
</evidence>
<reference evidence="6 7" key="1">
    <citation type="journal article" date="2017" name="ISME J.">
        <title>Potential for microbial H2 and metal transformations associated with novel bacteria and archaea in deep terrestrial subsurface sediments.</title>
        <authorList>
            <person name="Hernsdorf A.W."/>
            <person name="Amano Y."/>
            <person name="Miyakawa K."/>
            <person name="Ise K."/>
            <person name="Suzuki Y."/>
            <person name="Anantharaman K."/>
            <person name="Probst A."/>
            <person name="Burstein D."/>
            <person name="Thomas B.C."/>
            <person name="Banfield J.F."/>
        </authorList>
    </citation>
    <scope>NUCLEOTIDE SEQUENCE [LARGE SCALE GENOMIC DNA]</scope>
    <source>
        <strain evidence="6">HGW-Falkowbacteria-1</strain>
    </source>
</reference>
<dbReference type="GO" id="GO:0016887">
    <property type="term" value="F:ATP hydrolysis activity"/>
    <property type="evidence" value="ECO:0007669"/>
    <property type="project" value="TreeGrafter"/>
</dbReference>
<evidence type="ECO:0000256" key="1">
    <source>
        <dbReference type="ARBA" id="ARBA00006611"/>
    </source>
</evidence>
<feature type="domain" description="AAA+ ATPase" evidence="5">
    <location>
        <begin position="750"/>
        <end position="903"/>
    </location>
</feature>
<dbReference type="AlphaFoldDB" id="A0A2N2EA17"/>
<dbReference type="CDD" id="cd01129">
    <property type="entry name" value="PulE-GspE-like"/>
    <property type="match status" value="2"/>
</dbReference>
<keyword evidence="3" id="KW-0067">ATP-binding</keyword>
<dbReference type="EMBL" id="PHAI01000002">
    <property type="protein sequence ID" value="PKM91565.1"/>
    <property type="molecule type" value="Genomic_DNA"/>
</dbReference>
<dbReference type="Gene3D" id="3.30.450.90">
    <property type="match status" value="2"/>
</dbReference>
<dbReference type="GO" id="GO:0005886">
    <property type="term" value="C:plasma membrane"/>
    <property type="evidence" value="ECO:0007669"/>
    <property type="project" value="TreeGrafter"/>
</dbReference>
<feature type="region of interest" description="Disordered" evidence="4">
    <location>
        <begin position="1"/>
        <end position="24"/>
    </location>
</feature>
<dbReference type="InterPro" id="IPR001482">
    <property type="entry name" value="T2SS/T4SS_dom"/>
</dbReference>
<accession>A0A2N2EA17</accession>
<dbReference type="PANTHER" id="PTHR30258">
    <property type="entry name" value="TYPE II SECRETION SYSTEM PROTEIN GSPE-RELATED"/>
    <property type="match status" value="1"/>
</dbReference>
<dbReference type="FunFam" id="3.40.50.300:FF:000398">
    <property type="entry name" value="Type IV pilus assembly ATPase PilB"/>
    <property type="match status" value="2"/>
</dbReference>
<dbReference type="Pfam" id="PF00437">
    <property type="entry name" value="T2SSE"/>
    <property type="match status" value="2"/>
</dbReference>
<feature type="compositionally biased region" description="Polar residues" evidence="4">
    <location>
        <begin position="1"/>
        <end position="11"/>
    </location>
</feature>
<organism evidence="6 7">
    <name type="scientific">Candidatus Falkowbacteria bacterium HGW-Falkowbacteria-1</name>
    <dbReference type="NCBI Taxonomy" id="2013768"/>
    <lineage>
        <taxon>Bacteria</taxon>
        <taxon>Candidatus Falkowiibacteriota</taxon>
    </lineage>
</organism>
<dbReference type="PANTHER" id="PTHR30258:SF1">
    <property type="entry name" value="PROTEIN TRANSPORT PROTEIN HOFB HOMOLOG"/>
    <property type="match status" value="1"/>
</dbReference>
<keyword evidence="2" id="KW-0547">Nucleotide-binding</keyword>
<dbReference type="InterPro" id="IPR003593">
    <property type="entry name" value="AAA+_ATPase"/>
</dbReference>
<protein>
    <recommendedName>
        <fullName evidence="5">AAA+ ATPase domain-containing protein</fullName>
    </recommendedName>
</protein>
<dbReference type="InterPro" id="IPR007831">
    <property type="entry name" value="T2SS_GspE_N"/>
</dbReference>
<evidence type="ECO:0000256" key="3">
    <source>
        <dbReference type="ARBA" id="ARBA00022840"/>
    </source>
</evidence>
<comment type="similarity">
    <text evidence="1">Belongs to the GSP E family.</text>
</comment>
<evidence type="ECO:0000256" key="4">
    <source>
        <dbReference type="SAM" id="MobiDB-lite"/>
    </source>
</evidence>
<evidence type="ECO:0000259" key="5">
    <source>
        <dbReference type="SMART" id="SM00382"/>
    </source>
</evidence>
<name>A0A2N2EA17_9BACT</name>
<dbReference type="SUPFAM" id="SSF52540">
    <property type="entry name" value="P-loop containing nucleoside triphosphate hydrolases"/>
    <property type="match status" value="2"/>
</dbReference>
<evidence type="ECO:0000256" key="2">
    <source>
        <dbReference type="ARBA" id="ARBA00022741"/>
    </source>
</evidence>
<dbReference type="InterPro" id="IPR027417">
    <property type="entry name" value="P-loop_NTPase"/>
</dbReference>
<comment type="caution">
    <text evidence="6">The sequence shown here is derived from an EMBL/GenBank/DDBJ whole genome shotgun (WGS) entry which is preliminary data.</text>
</comment>
<evidence type="ECO:0000313" key="7">
    <source>
        <dbReference type="Proteomes" id="UP000233517"/>
    </source>
</evidence>
<dbReference type="Pfam" id="PF05157">
    <property type="entry name" value="MshEN"/>
    <property type="match status" value="1"/>
</dbReference>